<comment type="caution">
    <text evidence="2">Lacks conserved residue(s) required for the propagation of feature annotation.</text>
</comment>
<evidence type="ECO:0000313" key="6">
    <source>
        <dbReference type="EMBL" id="PNF42789.1"/>
    </source>
</evidence>
<evidence type="ECO:0000313" key="7">
    <source>
        <dbReference type="Proteomes" id="UP000235965"/>
    </source>
</evidence>
<proteinExistence type="predicted"/>
<dbReference type="SMART" id="SM00192">
    <property type="entry name" value="LDLa"/>
    <property type="match status" value="1"/>
</dbReference>
<dbReference type="GO" id="GO:0004866">
    <property type="term" value="F:endopeptidase inhibitor activity"/>
    <property type="evidence" value="ECO:0007669"/>
    <property type="project" value="InterPro"/>
</dbReference>
<dbReference type="InterPro" id="IPR036595">
    <property type="entry name" value="A-macroglobulin_rcpt-bd_sf"/>
</dbReference>
<dbReference type="InterPro" id="IPR008930">
    <property type="entry name" value="Terpenoid_cyclase/PrenylTrfase"/>
</dbReference>
<evidence type="ECO:0000259" key="5">
    <source>
        <dbReference type="SMART" id="SM01361"/>
    </source>
</evidence>
<feature type="domain" description="Alpha-2-macroglobulin bait region" evidence="3">
    <location>
        <begin position="84"/>
        <end position="221"/>
    </location>
</feature>
<dbReference type="SMART" id="SM01360">
    <property type="entry name" value="A2M"/>
    <property type="match status" value="1"/>
</dbReference>
<evidence type="ECO:0000256" key="1">
    <source>
        <dbReference type="ARBA" id="ARBA00023157"/>
    </source>
</evidence>
<dbReference type="PROSITE" id="PS50068">
    <property type="entry name" value="LDLRA_2"/>
    <property type="match status" value="1"/>
</dbReference>
<dbReference type="InterPro" id="IPR001599">
    <property type="entry name" value="Macroglobln_a2"/>
</dbReference>
<dbReference type="PANTHER" id="PTHR11412:SF146">
    <property type="entry name" value="CD109 ANTIGEN"/>
    <property type="match status" value="1"/>
</dbReference>
<dbReference type="InterPro" id="IPR002172">
    <property type="entry name" value="LDrepeatLR_classA_rpt"/>
</dbReference>
<feature type="domain" description="Alpha-2-macroglobulin" evidence="4">
    <location>
        <begin position="364"/>
        <end position="455"/>
    </location>
</feature>
<feature type="disulfide bond" evidence="2">
    <location>
        <begin position="321"/>
        <end position="336"/>
    </location>
</feature>
<dbReference type="CDD" id="cd00112">
    <property type="entry name" value="LDLa"/>
    <property type="match status" value="1"/>
</dbReference>
<dbReference type="InterPro" id="IPR013783">
    <property type="entry name" value="Ig-like_fold"/>
</dbReference>
<dbReference type="SUPFAM" id="SSF48239">
    <property type="entry name" value="Terpenoid cyclases/Protein prenyltransferases"/>
    <property type="match status" value="1"/>
</dbReference>
<dbReference type="SMART" id="SM01359">
    <property type="entry name" value="A2M_N_2"/>
    <property type="match status" value="1"/>
</dbReference>
<dbReference type="SUPFAM" id="SSF57424">
    <property type="entry name" value="LDL receptor-like module"/>
    <property type="match status" value="1"/>
</dbReference>
<dbReference type="Gene3D" id="4.10.400.10">
    <property type="entry name" value="Low-density Lipoprotein Receptor"/>
    <property type="match status" value="1"/>
</dbReference>
<comment type="caution">
    <text evidence="6">The sequence shown here is derived from an EMBL/GenBank/DDBJ whole genome shotgun (WGS) entry which is preliminary data.</text>
</comment>
<evidence type="ECO:0000256" key="2">
    <source>
        <dbReference type="PROSITE-ProRule" id="PRU00124"/>
    </source>
</evidence>
<feature type="domain" description="Alpha-macroglobulin receptor-binding" evidence="5">
    <location>
        <begin position="1041"/>
        <end position="1132"/>
    </location>
</feature>
<keyword evidence="7" id="KW-1185">Reference proteome</keyword>
<dbReference type="Gene3D" id="2.60.40.10">
    <property type="entry name" value="Immunoglobulins"/>
    <property type="match status" value="1"/>
</dbReference>
<dbReference type="Pfam" id="PF07703">
    <property type="entry name" value="A2M_BRD"/>
    <property type="match status" value="1"/>
</dbReference>
<evidence type="ECO:0008006" key="8">
    <source>
        <dbReference type="Google" id="ProtNLM"/>
    </source>
</evidence>
<reference evidence="6 7" key="1">
    <citation type="submission" date="2017-12" db="EMBL/GenBank/DDBJ databases">
        <title>Hemimetabolous genomes reveal molecular basis of termite eusociality.</title>
        <authorList>
            <person name="Harrison M.C."/>
            <person name="Jongepier E."/>
            <person name="Robertson H.M."/>
            <person name="Arning N."/>
            <person name="Bitard-Feildel T."/>
            <person name="Chao H."/>
            <person name="Childers C.P."/>
            <person name="Dinh H."/>
            <person name="Doddapaneni H."/>
            <person name="Dugan S."/>
            <person name="Gowin J."/>
            <person name="Greiner C."/>
            <person name="Han Y."/>
            <person name="Hu H."/>
            <person name="Hughes D.S.T."/>
            <person name="Huylmans A.-K."/>
            <person name="Kemena C."/>
            <person name="Kremer L.P.M."/>
            <person name="Lee S.L."/>
            <person name="Lopez-Ezquerra A."/>
            <person name="Mallet L."/>
            <person name="Monroy-Kuhn J.M."/>
            <person name="Moser A."/>
            <person name="Murali S.C."/>
            <person name="Muzny D.M."/>
            <person name="Otani S."/>
            <person name="Piulachs M.-D."/>
            <person name="Poelchau M."/>
            <person name="Qu J."/>
            <person name="Schaub F."/>
            <person name="Wada-Katsumata A."/>
            <person name="Worley K.C."/>
            <person name="Xie Q."/>
            <person name="Ylla G."/>
            <person name="Poulsen M."/>
            <person name="Gibbs R.A."/>
            <person name="Schal C."/>
            <person name="Richards S."/>
            <person name="Belles X."/>
            <person name="Korb J."/>
            <person name="Bornberg-Bauer E."/>
        </authorList>
    </citation>
    <scope>NUCLEOTIDE SEQUENCE [LARGE SCALE GENOMIC DNA]</scope>
    <source>
        <tissue evidence="6">Whole body</tissue>
    </source>
</reference>
<evidence type="ECO:0000259" key="4">
    <source>
        <dbReference type="SMART" id="SM01360"/>
    </source>
</evidence>
<dbReference type="InParanoid" id="A0A2J7RPP3"/>
<organism evidence="6 7">
    <name type="scientific">Cryptotermes secundus</name>
    <dbReference type="NCBI Taxonomy" id="105785"/>
    <lineage>
        <taxon>Eukaryota</taxon>
        <taxon>Metazoa</taxon>
        <taxon>Ecdysozoa</taxon>
        <taxon>Arthropoda</taxon>
        <taxon>Hexapoda</taxon>
        <taxon>Insecta</taxon>
        <taxon>Pterygota</taxon>
        <taxon>Neoptera</taxon>
        <taxon>Polyneoptera</taxon>
        <taxon>Dictyoptera</taxon>
        <taxon>Blattodea</taxon>
        <taxon>Blattoidea</taxon>
        <taxon>Termitoidae</taxon>
        <taxon>Kalotermitidae</taxon>
        <taxon>Cryptotermitinae</taxon>
        <taxon>Cryptotermes</taxon>
    </lineage>
</organism>
<protein>
    <recommendedName>
        <fullName evidence="8">CD109 antigen</fullName>
    </recommendedName>
</protein>
<dbReference type="Proteomes" id="UP000235965">
    <property type="component" value="Unassembled WGS sequence"/>
</dbReference>
<dbReference type="SMART" id="SM01361">
    <property type="entry name" value="A2M_recep"/>
    <property type="match status" value="1"/>
</dbReference>
<dbReference type="InterPro" id="IPR009048">
    <property type="entry name" value="A-macroglobulin_rcpt-bd"/>
</dbReference>
<dbReference type="Pfam" id="PF07678">
    <property type="entry name" value="TED_complement"/>
    <property type="match status" value="1"/>
</dbReference>
<sequence>MDKHLTSANLGDNEWNGSRRYTAEYADILSVERYWKEGVLYFKFDVPPKVLELTLRAFYEDSEGESMQAKINIMQHYSPSKKYISVRTNSADVEVGEFAVFHVKTNFILQRFQYMVLAKGLLLFADEHIVESPVPTTTTFTIPIDTNMAPGFTLLVYHVTLHAELVADSVFVPVTGFNGFEITLVVNQGKDHTKKTAQAVMTAKAGAFMGINSVRSTAYFMQAGNDINRSRVTESFYAFENFTRAEPKVKWRSRQGLLPDEVSYFSRMSYGKNSYETLTFSGVVIFTDAYLPIRKLTDSCHEKKGYKPCFSEGCFLSTKMCDGYNDCADWSDESDCPLQDDDQYEYRILRMSRSDELYDTAGNDWSWKEMNADFGGEEFFTMDMPAVADEWYFTGFTLSRIRGFTTINTPIAFSSTRPFMMHIEGPTMCRRGEQIGLRLLLLNNEPYEMFVVLTLHTSPQYKFVHVEEGGIVTSYGARLSGGDHQHLVYLPAGAQQHVDMPIAPVVEQGDISVTISAMTQVGRIELVHNITVLGEGAMVNKHTAVYLDLKNKALVLQYLDIYVEESPIVPYQSWRRYVYGSTSGYITITGDIIGPAFPAVPLTTGVVLGREIKGTDGRIFELAVNVWTLHYLRLTNQLKWDITKQVLEEVNVIFGQVMKRFDRRGWFKNWDNSQPSVWLTSWAIRIFKHASFQDWENFFYIEPQIITRSIEWILQFQTELGSFEETTWYHNPLDATMQGKFSTRFNDSLVYRNITLTAHILITIHEVMQMVQGSTRTDAAKASIKAVRYLEHQLSSMTDPYEIAITAYALTLCDSIEKEFAFSLLHSKRLEVADGLQYWSRVPVPGNTIRYENQRPFICPRDYQTDDSVAVEATSYALMVNLMRDGVTVLSEKIVQWLTSVRMGSSAFISTVDTVIALQALTEYAFRARLKDITDLAITLELPSTAGFRETVHIDNETFSDLQMFEVPNVWGHLNVISKGSGQAVVQMDINFGVDYEGFRELAIIETFNLEVKEFYSSFRNKSFITIQSCFRWLLEDPPMSGLSVLELELPTGYNLLESEAERLVRSGVHPTLRDARIIEGKTFWFFEHIMQNWTCFNHTVRRWYPVANISLVRQVQLYETHAKENFIMILVNSTPLYTLNICEVCGSYQCPYCPYYSQTAPFSASKFITVVLLITSQILKTFRQFT</sequence>
<name>A0A2J7RPP3_9NEOP</name>
<dbReference type="GO" id="GO:0005615">
    <property type="term" value="C:extracellular space"/>
    <property type="evidence" value="ECO:0007669"/>
    <property type="project" value="InterPro"/>
</dbReference>
<accession>A0A2J7RPP3</accession>
<dbReference type="InterPro" id="IPR050473">
    <property type="entry name" value="A2M/Complement_sys"/>
</dbReference>
<dbReference type="InterPro" id="IPR011626">
    <property type="entry name" value="Alpha-macroglobulin_TED"/>
</dbReference>
<feature type="disulfide bond" evidence="2">
    <location>
        <begin position="309"/>
        <end position="327"/>
    </location>
</feature>
<dbReference type="InterPro" id="IPR036055">
    <property type="entry name" value="LDL_receptor-like_sf"/>
</dbReference>
<dbReference type="Gene3D" id="2.60.40.690">
    <property type="entry name" value="Alpha-macroglobulin, receptor-binding domain"/>
    <property type="match status" value="1"/>
</dbReference>
<gene>
    <name evidence="6" type="ORF">B7P43_G13621</name>
</gene>
<dbReference type="SUPFAM" id="SSF49410">
    <property type="entry name" value="Alpha-macroglobulin receptor domain"/>
    <property type="match status" value="1"/>
</dbReference>
<dbReference type="Gene3D" id="2.60.40.1930">
    <property type="match status" value="1"/>
</dbReference>
<dbReference type="Pfam" id="PF00207">
    <property type="entry name" value="A2M"/>
    <property type="match status" value="1"/>
</dbReference>
<dbReference type="Pfam" id="PF07677">
    <property type="entry name" value="A2M_recep"/>
    <property type="match status" value="1"/>
</dbReference>
<evidence type="ECO:0000259" key="3">
    <source>
        <dbReference type="SMART" id="SM01359"/>
    </source>
</evidence>
<dbReference type="Gene3D" id="1.50.10.20">
    <property type="match status" value="1"/>
</dbReference>
<dbReference type="InterPro" id="IPR011625">
    <property type="entry name" value="A2M_N_BRD"/>
</dbReference>
<dbReference type="STRING" id="105785.A0A2J7RPP3"/>
<dbReference type="PANTHER" id="PTHR11412">
    <property type="entry name" value="MACROGLOBULIN / COMPLEMENT"/>
    <property type="match status" value="1"/>
</dbReference>
<dbReference type="AlphaFoldDB" id="A0A2J7RPP3"/>
<dbReference type="OrthoDB" id="6359008at2759"/>
<dbReference type="EMBL" id="NEVH01001358">
    <property type="protein sequence ID" value="PNF42789.1"/>
    <property type="molecule type" value="Genomic_DNA"/>
</dbReference>
<keyword evidence="1 2" id="KW-1015">Disulfide bond</keyword>